<dbReference type="RefSeq" id="WP_377305256.1">
    <property type="nucleotide sequence ID" value="NZ_CP180191.1"/>
</dbReference>
<dbReference type="Proteomes" id="UP001595556">
    <property type="component" value="Unassembled WGS sequence"/>
</dbReference>
<sequence length="283" mass="31227">MRIAIQYTPETLAMGDKPSFVSATDGDTPTIQTPIRMLGMDAPELHYGGATESNPGKFDAAFAGFLAGKGKSLDAGLKAHLAERLDGSASTRHIEAGAAAFAHYQAMVQERLERVSESTGKPLTPRKLFTMVSSDVFDKYGRMLAYVAPAYTKEEREAIPPAKRPSFNLQMMQDGHATSLIIYPNIPKPADLELVFKAMKTARAKRRGLWKSAKPVLHGFEFRWIVDTLNGKRSGPDRFCGDFTTGKLYLPQHYYKVPPEARMWFMQADAGDAMALGFELQTG</sequence>
<dbReference type="EMBL" id="JBHRTI010000010">
    <property type="protein sequence ID" value="MFC3148902.1"/>
    <property type="molecule type" value="Genomic_DNA"/>
</dbReference>
<gene>
    <name evidence="2" type="ORF">ACFOEN_14840</name>
</gene>
<name>A0ABV7HC37_9BURK</name>
<dbReference type="Gene3D" id="2.40.50.90">
    <property type="match status" value="1"/>
</dbReference>
<comment type="caution">
    <text evidence="2">The sequence shown here is derived from an EMBL/GenBank/DDBJ whole genome shotgun (WGS) entry which is preliminary data.</text>
</comment>
<keyword evidence="3" id="KW-1185">Reference proteome</keyword>
<dbReference type="InterPro" id="IPR016071">
    <property type="entry name" value="Staphylococal_nuclease_OB-fold"/>
</dbReference>
<dbReference type="Pfam" id="PF00565">
    <property type="entry name" value="SNase"/>
    <property type="match status" value="1"/>
</dbReference>
<evidence type="ECO:0000259" key="1">
    <source>
        <dbReference type="Pfam" id="PF00565"/>
    </source>
</evidence>
<dbReference type="InterPro" id="IPR035437">
    <property type="entry name" value="SNase_OB-fold_sf"/>
</dbReference>
<reference evidence="3" key="1">
    <citation type="journal article" date="2019" name="Int. J. Syst. Evol. Microbiol.">
        <title>The Global Catalogue of Microorganisms (GCM) 10K type strain sequencing project: providing services to taxonomists for standard genome sequencing and annotation.</title>
        <authorList>
            <consortium name="The Broad Institute Genomics Platform"/>
            <consortium name="The Broad Institute Genome Sequencing Center for Infectious Disease"/>
            <person name="Wu L."/>
            <person name="Ma J."/>
        </authorList>
    </citation>
    <scope>NUCLEOTIDE SEQUENCE [LARGE SCALE GENOMIC DNA]</scope>
    <source>
        <strain evidence="3">KCTC 52168</strain>
    </source>
</reference>
<organism evidence="2 3">
    <name type="scientific">Piscinibacterium candidicorallinum</name>
    <dbReference type="NCBI Taxonomy" id="1793872"/>
    <lineage>
        <taxon>Bacteria</taxon>
        <taxon>Pseudomonadati</taxon>
        <taxon>Pseudomonadota</taxon>
        <taxon>Betaproteobacteria</taxon>
        <taxon>Burkholderiales</taxon>
        <taxon>Piscinibacterium</taxon>
    </lineage>
</organism>
<protein>
    <submittedName>
        <fullName evidence="2">Thermonuclease family protein</fullName>
    </submittedName>
</protein>
<proteinExistence type="predicted"/>
<evidence type="ECO:0000313" key="2">
    <source>
        <dbReference type="EMBL" id="MFC3148902.1"/>
    </source>
</evidence>
<evidence type="ECO:0000313" key="3">
    <source>
        <dbReference type="Proteomes" id="UP001595556"/>
    </source>
</evidence>
<feature type="domain" description="TNase-like" evidence="1">
    <location>
        <begin position="117"/>
        <end position="211"/>
    </location>
</feature>
<accession>A0ABV7HC37</accession>
<dbReference type="SUPFAM" id="SSF50199">
    <property type="entry name" value="Staphylococcal nuclease"/>
    <property type="match status" value="1"/>
</dbReference>